<organism evidence="1 2">
    <name type="scientific">Candidatus Methanogaster sp</name>
    <dbReference type="NCBI Taxonomy" id="3386292"/>
    <lineage>
        <taxon>Archaea</taxon>
        <taxon>Methanobacteriati</taxon>
        <taxon>Methanobacteriota</taxon>
        <taxon>Stenosarchaea group</taxon>
        <taxon>Methanomicrobia</taxon>
        <taxon>Methanosarcinales</taxon>
        <taxon>ANME-2 cluster</taxon>
        <taxon>Candidatus Methanogasteraceae</taxon>
        <taxon>Candidatus Methanogaster</taxon>
    </lineage>
</organism>
<comment type="caution">
    <text evidence="1">The sequence shown here is derived from an EMBL/GenBank/DDBJ whole genome shotgun (WGS) entry which is preliminary data.</text>
</comment>
<dbReference type="EMBL" id="PQXF01000005">
    <property type="protein sequence ID" value="PXF61468.1"/>
    <property type="molecule type" value="Genomic_DNA"/>
</dbReference>
<name>A0AC61L501_9EURY</name>
<dbReference type="Proteomes" id="UP000248329">
    <property type="component" value="Unassembled WGS sequence"/>
</dbReference>
<proteinExistence type="predicted"/>
<reference evidence="1" key="1">
    <citation type="submission" date="2018-01" db="EMBL/GenBank/DDBJ databases">
        <authorList>
            <person name="Krukenberg V."/>
        </authorList>
    </citation>
    <scope>NUCLEOTIDE SEQUENCE</scope>
    <source>
        <strain evidence="1">E20ANME2</strain>
    </source>
</reference>
<evidence type="ECO:0000313" key="1">
    <source>
        <dbReference type="EMBL" id="PXF61468.1"/>
    </source>
</evidence>
<protein>
    <submittedName>
        <fullName evidence="1">Uncharacterized protein</fullName>
    </submittedName>
</protein>
<gene>
    <name evidence="1" type="ORF">C4B59_04335</name>
</gene>
<sequence length="184" mass="20749">MIFKMFSRLKNTIKFSDATSSSYLQSGEDIIIRRTVSRMNCPRPVYLDIGANDPIKLNNTYLLYKSGGKRVVVEPNPYYIKQYKKKRPSDHLVTAGISSHGGGNLTFYLPSNITLSSFDRDLVQKLAESDGINIVEEMEIPIIGINELLDNNFPESPFNFVSMDMEGWDADDGRPNITAWEGEA</sequence>
<accession>A0AC61L501</accession>
<evidence type="ECO:0000313" key="2">
    <source>
        <dbReference type="Proteomes" id="UP000248329"/>
    </source>
</evidence>